<name>A0ABS3CN99_9BACT</name>
<keyword evidence="3" id="KW-1185">Reference proteome</keyword>
<gene>
    <name evidence="2" type="ORF">J0A69_19570</name>
</gene>
<comment type="caution">
    <text evidence="2">The sequence shown here is derived from an EMBL/GenBank/DDBJ whole genome shotgun (WGS) entry which is preliminary data.</text>
</comment>
<accession>A0ABS3CN99</accession>
<dbReference type="RefSeq" id="WP_206588312.1">
    <property type="nucleotide sequence ID" value="NZ_JAFKCU010000006.1"/>
</dbReference>
<sequence>MEQIISTLTNPEDPNFWTALGVVVTALVALGGLLGWVLTNILNNRVSKTSKILIQAMIEIFLDWVKVKSKSQTVDDENIRIWISETGGAILTGRSYMVFKRFLKELKKSAYKDLLTPDENTYKSWVSKSDSKPTWERIDW</sequence>
<keyword evidence="1" id="KW-1133">Transmembrane helix</keyword>
<reference evidence="2 3" key="1">
    <citation type="submission" date="2021-03" db="EMBL/GenBank/DDBJ databases">
        <title>novel species isolated from a fishpond in China.</title>
        <authorList>
            <person name="Lu H."/>
            <person name="Cai Z."/>
        </authorList>
    </citation>
    <scope>NUCLEOTIDE SEQUENCE [LARGE SCALE GENOMIC DNA]</scope>
    <source>
        <strain evidence="2 3">YJ13C</strain>
    </source>
</reference>
<evidence type="ECO:0000256" key="1">
    <source>
        <dbReference type="SAM" id="Phobius"/>
    </source>
</evidence>
<organism evidence="2 3">
    <name type="scientific">Algoriphagus pacificus</name>
    <dbReference type="NCBI Taxonomy" id="2811234"/>
    <lineage>
        <taxon>Bacteria</taxon>
        <taxon>Pseudomonadati</taxon>
        <taxon>Bacteroidota</taxon>
        <taxon>Cytophagia</taxon>
        <taxon>Cytophagales</taxon>
        <taxon>Cyclobacteriaceae</taxon>
        <taxon>Algoriphagus</taxon>
    </lineage>
</organism>
<evidence type="ECO:0000313" key="2">
    <source>
        <dbReference type="EMBL" id="MBN7817651.1"/>
    </source>
</evidence>
<feature type="transmembrane region" description="Helical" evidence="1">
    <location>
        <begin position="16"/>
        <end position="38"/>
    </location>
</feature>
<dbReference type="Proteomes" id="UP000664480">
    <property type="component" value="Unassembled WGS sequence"/>
</dbReference>
<evidence type="ECO:0000313" key="3">
    <source>
        <dbReference type="Proteomes" id="UP000664480"/>
    </source>
</evidence>
<dbReference type="EMBL" id="JAFKCU010000006">
    <property type="protein sequence ID" value="MBN7817651.1"/>
    <property type="molecule type" value="Genomic_DNA"/>
</dbReference>
<protein>
    <submittedName>
        <fullName evidence="2">Uncharacterized protein</fullName>
    </submittedName>
</protein>
<proteinExistence type="predicted"/>
<keyword evidence="1" id="KW-0812">Transmembrane</keyword>
<keyword evidence="1" id="KW-0472">Membrane</keyword>